<gene>
    <name evidence="3" type="ORF">FBF37_00705</name>
</gene>
<dbReference type="OrthoDB" id="9802815at2"/>
<dbReference type="PANTHER" id="PTHR11138">
    <property type="entry name" value="METHIONYL-TRNA FORMYLTRANSFERASE"/>
    <property type="match status" value="1"/>
</dbReference>
<evidence type="ECO:0000256" key="1">
    <source>
        <dbReference type="ARBA" id="ARBA00012261"/>
    </source>
</evidence>
<reference evidence="3 4" key="1">
    <citation type="submission" date="2019-04" db="EMBL/GenBank/DDBJ databases">
        <title>Saccharibacteria TM7 genomes.</title>
        <authorList>
            <person name="Bor B."/>
            <person name="He X."/>
            <person name="Chen T."/>
            <person name="Dewhirst F.E."/>
        </authorList>
    </citation>
    <scope>NUCLEOTIDE SEQUENCE [LARGE SCALE GENOMIC DNA]</scope>
    <source>
        <strain evidence="3 4">BB001</strain>
    </source>
</reference>
<dbReference type="EC" id="2.1.2.9" evidence="1"/>
<dbReference type="EMBL" id="CP040004">
    <property type="protein sequence ID" value="QCT41992.1"/>
    <property type="molecule type" value="Genomic_DNA"/>
</dbReference>
<dbReference type="InterPro" id="IPR002376">
    <property type="entry name" value="Formyl_transf_N"/>
</dbReference>
<sequence>MPEIVFFGTEEHSLITLKALHEAKFHIAAVITKPDAPKGRGGKLSEPAVKTYAHQHNIPVWQPNNLKDISPAIQTLKSPVGVLVSYGKIIPQSIIDLFNPGIINLHPSLLPQYRGPSPIEAAMTNLDSHTGISLIKLDAQMDAGPIYHQESILLSSDESRDELYCRLFNLGSQRLVELLPRIISGDIHLKPQQDSIATYCKLLSKQDAPLDPQSLSAKQAAARVRAYLGFPRSTMMFDGLRLIITKAHPDVTPKTALDQCYHDGQFLIIDELIAPSGKKMTAEAFLRGHKHQ</sequence>
<feature type="domain" description="Formyl transferase N-terminal" evidence="2">
    <location>
        <begin position="5"/>
        <end position="177"/>
    </location>
</feature>
<proteinExistence type="predicted"/>
<dbReference type="AlphaFoldDB" id="A0A4P9A2J5"/>
<dbReference type="RefSeq" id="WP_138078507.1">
    <property type="nucleotide sequence ID" value="NZ_CP040004.1"/>
</dbReference>
<keyword evidence="3" id="KW-0808">Transferase</keyword>
<dbReference type="PANTHER" id="PTHR11138:SF5">
    <property type="entry name" value="METHIONYL-TRNA FORMYLTRANSFERASE, MITOCHONDRIAL"/>
    <property type="match status" value="1"/>
</dbReference>
<evidence type="ECO:0000313" key="4">
    <source>
        <dbReference type="Proteomes" id="UP000310639"/>
    </source>
</evidence>
<accession>A0A4P9A2J5</accession>
<dbReference type="GO" id="GO:0004479">
    <property type="term" value="F:methionyl-tRNA formyltransferase activity"/>
    <property type="evidence" value="ECO:0007669"/>
    <property type="project" value="UniProtKB-EC"/>
</dbReference>
<protein>
    <recommendedName>
        <fullName evidence="1">methionyl-tRNA formyltransferase</fullName>
        <ecNumber evidence="1">2.1.2.9</ecNumber>
    </recommendedName>
</protein>
<dbReference type="GO" id="GO:0005829">
    <property type="term" value="C:cytosol"/>
    <property type="evidence" value="ECO:0007669"/>
    <property type="project" value="TreeGrafter"/>
</dbReference>
<dbReference type="Proteomes" id="UP000310639">
    <property type="component" value="Chromosome"/>
</dbReference>
<evidence type="ECO:0000313" key="3">
    <source>
        <dbReference type="EMBL" id="QCT41992.1"/>
    </source>
</evidence>
<dbReference type="KEGG" id="nft:FBF37_00705"/>
<dbReference type="CDD" id="cd08646">
    <property type="entry name" value="FMT_core_Met-tRNA-FMT_N"/>
    <property type="match status" value="1"/>
</dbReference>
<dbReference type="SUPFAM" id="SSF50486">
    <property type="entry name" value="FMT C-terminal domain-like"/>
    <property type="match status" value="1"/>
</dbReference>
<dbReference type="InterPro" id="IPR041711">
    <property type="entry name" value="Met-tRNA-FMT_N"/>
</dbReference>
<dbReference type="Gene3D" id="3.40.50.12230">
    <property type="match status" value="1"/>
</dbReference>
<keyword evidence="4" id="KW-1185">Reference proteome</keyword>
<evidence type="ECO:0000259" key="2">
    <source>
        <dbReference type="Pfam" id="PF00551"/>
    </source>
</evidence>
<dbReference type="InterPro" id="IPR036477">
    <property type="entry name" value="Formyl_transf_N_sf"/>
</dbReference>
<dbReference type="SUPFAM" id="SSF53328">
    <property type="entry name" value="Formyltransferase"/>
    <property type="match status" value="1"/>
</dbReference>
<dbReference type="InterPro" id="IPR011034">
    <property type="entry name" value="Formyl_transferase-like_C_sf"/>
</dbReference>
<name>A0A4P9A2J5_9BACT</name>
<organism evidence="3 4">
    <name type="scientific">Candidatus Nanosynbacter featherlites</name>
    <dbReference type="NCBI Taxonomy" id="2572088"/>
    <lineage>
        <taxon>Bacteria</taxon>
        <taxon>Candidatus Saccharimonadota</taxon>
        <taxon>Candidatus Saccharimonadia</taxon>
        <taxon>Candidatus Nanosynbacterales</taxon>
        <taxon>Candidatus Nanosynbacteraceae</taxon>
        <taxon>Candidatus Nanosynbacter</taxon>
    </lineage>
</organism>
<dbReference type="Pfam" id="PF00551">
    <property type="entry name" value="Formyl_trans_N"/>
    <property type="match status" value="1"/>
</dbReference>